<dbReference type="PANTHER" id="PTHR43031:SF1">
    <property type="entry name" value="PYRIDINE NUCLEOTIDE-DISULPHIDE OXIDOREDUCTASE"/>
    <property type="match status" value="1"/>
</dbReference>
<evidence type="ECO:0000259" key="1">
    <source>
        <dbReference type="PROSITE" id="PS50206"/>
    </source>
</evidence>
<keyword evidence="3" id="KW-1185">Reference proteome</keyword>
<feature type="domain" description="Rhodanese" evidence="1">
    <location>
        <begin position="15"/>
        <end position="107"/>
    </location>
</feature>
<protein>
    <submittedName>
        <fullName evidence="2">Rhodanese-like domain-containing protein</fullName>
    </submittedName>
</protein>
<dbReference type="CDD" id="cd00158">
    <property type="entry name" value="RHOD"/>
    <property type="match status" value="1"/>
</dbReference>
<evidence type="ECO:0000313" key="2">
    <source>
        <dbReference type="EMBL" id="MFD1247574.1"/>
    </source>
</evidence>
<dbReference type="Pfam" id="PF00581">
    <property type="entry name" value="Rhodanese"/>
    <property type="match status" value="1"/>
</dbReference>
<name>A0ABW3VZC8_9ACTN</name>
<proteinExistence type="predicted"/>
<reference evidence="3" key="1">
    <citation type="journal article" date="2019" name="Int. J. Syst. Evol. Microbiol.">
        <title>The Global Catalogue of Microorganisms (GCM) 10K type strain sequencing project: providing services to taxonomists for standard genome sequencing and annotation.</title>
        <authorList>
            <consortium name="The Broad Institute Genomics Platform"/>
            <consortium name="The Broad Institute Genome Sequencing Center for Infectious Disease"/>
            <person name="Wu L."/>
            <person name="Ma J."/>
        </authorList>
    </citation>
    <scope>NUCLEOTIDE SEQUENCE [LARGE SCALE GENOMIC DNA]</scope>
    <source>
        <strain evidence="3">CCUG 52478</strain>
    </source>
</reference>
<dbReference type="SUPFAM" id="SSF52821">
    <property type="entry name" value="Rhodanese/Cell cycle control phosphatase"/>
    <property type="match status" value="1"/>
</dbReference>
<dbReference type="PROSITE" id="PS00380">
    <property type="entry name" value="RHODANESE_1"/>
    <property type="match status" value="1"/>
</dbReference>
<dbReference type="InterPro" id="IPR050229">
    <property type="entry name" value="GlpE_sulfurtransferase"/>
</dbReference>
<dbReference type="RefSeq" id="WP_367920833.1">
    <property type="nucleotide sequence ID" value="NZ_BAABAC010000037.1"/>
</dbReference>
<accession>A0ABW3VZC8</accession>
<comment type="caution">
    <text evidence="2">The sequence shown here is derived from an EMBL/GenBank/DDBJ whole genome shotgun (WGS) entry which is preliminary data.</text>
</comment>
<dbReference type="Proteomes" id="UP001597229">
    <property type="component" value="Unassembled WGS sequence"/>
</dbReference>
<dbReference type="EMBL" id="JBHTLX010000008">
    <property type="protein sequence ID" value="MFD1247574.1"/>
    <property type="molecule type" value="Genomic_DNA"/>
</dbReference>
<sequence length="117" mass="12173">MQDLITRPELAELIATGDVTVVDALPASYYEKAHLPGALNLVADEVGERAAALLPDQDAAIVTYCSNAACGNSQAVANALRALGYTNVRKYRDGIQDWVEAGLATESGPAAGGERVA</sequence>
<organism evidence="2 3">
    <name type="scientific">Nocardioides ginsengisoli</name>
    <dbReference type="NCBI Taxonomy" id="363868"/>
    <lineage>
        <taxon>Bacteria</taxon>
        <taxon>Bacillati</taxon>
        <taxon>Actinomycetota</taxon>
        <taxon>Actinomycetes</taxon>
        <taxon>Propionibacteriales</taxon>
        <taxon>Nocardioidaceae</taxon>
        <taxon>Nocardioides</taxon>
    </lineage>
</organism>
<dbReference type="InterPro" id="IPR036873">
    <property type="entry name" value="Rhodanese-like_dom_sf"/>
</dbReference>
<dbReference type="Gene3D" id="3.40.250.10">
    <property type="entry name" value="Rhodanese-like domain"/>
    <property type="match status" value="1"/>
</dbReference>
<evidence type="ECO:0000313" key="3">
    <source>
        <dbReference type="Proteomes" id="UP001597229"/>
    </source>
</evidence>
<dbReference type="InterPro" id="IPR001763">
    <property type="entry name" value="Rhodanese-like_dom"/>
</dbReference>
<dbReference type="PANTHER" id="PTHR43031">
    <property type="entry name" value="FAD-DEPENDENT OXIDOREDUCTASE"/>
    <property type="match status" value="1"/>
</dbReference>
<dbReference type="InterPro" id="IPR001307">
    <property type="entry name" value="Thiosulphate_STrfase_CS"/>
</dbReference>
<dbReference type="PROSITE" id="PS50206">
    <property type="entry name" value="RHODANESE_3"/>
    <property type="match status" value="1"/>
</dbReference>
<gene>
    <name evidence="2" type="ORF">ACFQ3F_07225</name>
</gene>
<dbReference type="SMART" id="SM00450">
    <property type="entry name" value="RHOD"/>
    <property type="match status" value="1"/>
</dbReference>